<protein>
    <submittedName>
        <fullName evidence="3">Amino acid-binding protein</fullName>
    </submittedName>
</protein>
<dbReference type="EMBL" id="MGBB01000005">
    <property type="protein sequence ID" value="OGK58384.1"/>
    <property type="molecule type" value="Genomic_DNA"/>
</dbReference>
<proteinExistence type="predicted"/>
<name>A0A1F7JS02_9BACT</name>
<dbReference type="InterPro" id="IPR049447">
    <property type="entry name" value="A9CJY8-like_N"/>
</dbReference>
<evidence type="ECO:0000313" key="3">
    <source>
        <dbReference type="EMBL" id="OGK58384.1"/>
    </source>
</evidence>
<dbReference type="AlphaFoldDB" id="A0A1F7JS02"/>
<dbReference type="InterPro" id="IPR027795">
    <property type="entry name" value="CASTOR_ACT_dom"/>
</dbReference>
<dbReference type="PANTHER" id="PTHR31131">
    <property type="entry name" value="CHROMOSOME 1, WHOLE GENOME SHOTGUN SEQUENCE"/>
    <property type="match status" value="1"/>
</dbReference>
<feature type="domain" description="CASTOR ACT" evidence="1">
    <location>
        <begin position="60"/>
        <end position="121"/>
    </location>
</feature>
<evidence type="ECO:0000313" key="4">
    <source>
        <dbReference type="Proteomes" id="UP000178039"/>
    </source>
</evidence>
<sequence>MENSKLSLLILPNKLAVCRLENDARIPSWATDDSFFSISKTDDELSIVCSENKVPNGIKSEKNWRAFKVIGPLDFSLTGILASLANPLAEAKISIFAISTFDTDYLLVKNDNLEKAVKVLSTFCNIQR</sequence>
<dbReference type="PIRSF" id="PIRSF008459">
    <property type="entry name" value="UCP008459"/>
    <property type="match status" value="1"/>
</dbReference>
<dbReference type="Pfam" id="PF21631">
    <property type="entry name" value="A9CJY8-like_N"/>
    <property type="match status" value="1"/>
</dbReference>
<dbReference type="InterPro" id="IPR016540">
    <property type="entry name" value="UCP008459"/>
</dbReference>
<dbReference type="InterPro" id="IPR045865">
    <property type="entry name" value="ACT-like_dom_sf"/>
</dbReference>
<comment type="caution">
    <text evidence="3">The sequence shown here is derived from an EMBL/GenBank/DDBJ whole genome shotgun (WGS) entry which is preliminary data.</text>
</comment>
<dbReference type="Proteomes" id="UP000178039">
    <property type="component" value="Unassembled WGS sequence"/>
</dbReference>
<gene>
    <name evidence="3" type="ORF">A3H86_02445</name>
</gene>
<accession>A0A1F7JS02</accession>
<dbReference type="PANTHER" id="PTHR31131:SF6">
    <property type="entry name" value="CASTOR ACT DOMAIN-CONTAINING PROTEIN"/>
    <property type="match status" value="1"/>
</dbReference>
<evidence type="ECO:0000259" key="1">
    <source>
        <dbReference type="Pfam" id="PF13840"/>
    </source>
</evidence>
<dbReference type="InterPro" id="IPR051719">
    <property type="entry name" value="CASTOR_mTORC1"/>
</dbReference>
<organism evidence="3 4">
    <name type="scientific">Candidatus Roizmanbacteria bacterium RIFCSPLOWO2_02_FULL_41_9</name>
    <dbReference type="NCBI Taxonomy" id="1802077"/>
    <lineage>
        <taxon>Bacteria</taxon>
        <taxon>Candidatus Roizmaniibacteriota</taxon>
    </lineage>
</organism>
<dbReference type="SUPFAM" id="SSF55021">
    <property type="entry name" value="ACT-like"/>
    <property type="match status" value="2"/>
</dbReference>
<reference evidence="3 4" key="1">
    <citation type="journal article" date="2016" name="Nat. Commun.">
        <title>Thousands of microbial genomes shed light on interconnected biogeochemical processes in an aquifer system.</title>
        <authorList>
            <person name="Anantharaman K."/>
            <person name="Brown C.T."/>
            <person name="Hug L.A."/>
            <person name="Sharon I."/>
            <person name="Castelle C.J."/>
            <person name="Probst A.J."/>
            <person name="Thomas B.C."/>
            <person name="Singh A."/>
            <person name="Wilkins M.J."/>
            <person name="Karaoz U."/>
            <person name="Brodie E.L."/>
            <person name="Williams K.H."/>
            <person name="Hubbard S.S."/>
            <person name="Banfield J.F."/>
        </authorList>
    </citation>
    <scope>NUCLEOTIDE SEQUENCE [LARGE SCALE GENOMIC DNA]</scope>
</reference>
<dbReference type="CDD" id="cd04868">
    <property type="entry name" value="ACT_AK-like"/>
    <property type="match status" value="1"/>
</dbReference>
<dbReference type="Gene3D" id="3.30.2130.10">
    <property type="entry name" value="VC0802-like"/>
    <property type="match status" value="1"/>
</dbReference>
<evidence type="ECO:0000259" key="2">
    <source>
        <dbReference type="Pfam" id="PF21631"/>
    </source>
</evidence>
<feature type="domain" description="A9CJY8-like N-terminal" evidence="2">
    <location>
        <begin position="14"/>
        <end position="56"/>
    </location>
</feature>
<dbReference type="Pfam" id="PF13840">
    <property type="entry name" value="ACT_7"/>
    <property type="match status" value="1"/>
</dbReference>